<dbReference type="Proteomes" id="UP000382436">
    <property type="component" value="Unassembled WGS sequence"/>
</dbReference>
<organism evidence="4 5">
    <name type="scientific">Campylobacter coli</name>
    <dbReference type="NCBI Taxonomy" id="195"/>
    <lineage>
        <taxon>Bacteria</taxon>
        <taxon>Pseudomonadati</taxon>
        <taxon>Campylobacterota</taxon>
        <taxon>Epsilonproteobacteria</taxon>
        <taxon>Campylobacterales</taxon>
        <taxon>Campylobacteraceae</taxon>
        <taxon>Campylobacter</taxon>
    </lineage>
</organism>
<dbReference type="EMBL" id="AACRQU010000003">
    <property type="protein sequence ID" value="EAL8416248.1"/>
    <property type="molecule type" value="Genomic_DNA"/>
</dbReference>
<accession>A0A1T1ZTH0</accession>
<dbReference type="Proteomes" id="UP000333665">
    <property type="component" value="Unassembled WGS sequence"/>
</dbReference>
<keyword evidence="1" id="KW-0812">Transmembrane</keyword>
<feature type="transmembrane region" description="Helical" evidence="1">
    <location>
        <begin position="52"/>
        <end position="72"/>
    </location>
</feature>
<evidence type="ECO:0000313" key="6">
    <source>
        <dbReference type="Proteomes" id="UP000382436"/>
    </source>
</evidence>
<comment type="caution">
    <text evidence="4">The sequence shown here is derived from an EMBL/GenBank/DDBJ whole genome shotgun (WGS) entry which is preliminary data.</text>
</comment>
<evidence type="ECO:0000313" key="5">
    <source>
        <dbReference type="Proteomes" id="UP000333665"/>
    </source>
</evidence>
<dbReference type="EMBL" id="AACBVJ010000036">
    <property type="protein sequence ID" value="EAJ9198334.1"/>
    <property type="molecule type" value="Genomic_DNA"/>
</dbReference>
<dbReference type="Proteomes" id="UP000576616">
    <property type="component" value="Unassembled WGS sequence"/>
</dbReference>
<evidence type="ECO:0000313" key="3">
    <source>
        <dbReference type="EMBL" id="EAJ9198334.1"/>
    </source>
</evidence>
<proteinExistence type="predicted"/>
<name>A0A1T1ZTH0_CAMCO</name>
<sequence>MRKILLQIFSFSFIFMGIFALVRSLMVKNLTNESENSLMVYMYGLGHDMRTFSAIFLPLFLCGLFSYIGLAFKNRKYNIMGGGNL</sequence>
<gene>
    <name evidence="3" type="ORF">BZ274_09260</name>
    <name evidence="4" type="ORF">DYF97_02310</name>
    <name evidence="2" type="ORF">ES716_06115</name>
</gene>
<protein>
    <submittedName>
        <fullName evidence="4">Uncharacterized protein</fullName>
    </submittedName>
</protein>
<reference evidence="2 7" key="2">
    <citation type="submission" date="2019-01" db="EMBL/GenBank/DDBJ databases">
        <authorList>
            <consortium name="PulseNet: The National Subtyping Network for Foodborne Disease Surveillance"/>
            <person name="Tarr C.L."/>
            <person name="Trees E."/>
            <person name="Katz L.S."/>
            <person name="Carleton-Romer H.A."/>
            <person name="Stroika S."/>
            <person name="Kucerova Z."/>
            <person name="Roache K.F."/>
            <person name="Sabol A.L."/>
            <person name="Besser J."/>
            <person name="Gerner-Smidt P."/>
        </authorList>
    </citation>
    <scope>NUCLEOTIDE SEQUENCE [LARGE SCALE GENOMIC DNA]</scope>
    <source>
        <strain evidence="3 6">PNUSAC001435</strain>
        <strain evidence="2 7">PNUSAC007828</strain>
    </source>
</reference>
<dbReference type="RefSeq" id="WP_002794128.1">
    <property type="nucleotide sequence ID" value="NZ_AP028382.1"/>
</dbReference>
<dbReference type="EMBL" id="AABKAB010000010">
    <property type="protein sequence ID" value="EAH8157494.1"/>
    <property type="molecule type" value="Genomic_DNA"/>
</dbReference>
<dbReference type="AlphaFoldDB" id="A0A1T1ZTH0"/>
<keyword evidence="1" id="KW-1133">Transmembrane helix</keyword>
<keyword evidence="1" id="KW-0472">Membrane</keyword>
<evidence type="ECO:0000256" key="1">
    <source>
        <dbReference type="SAM" id="Phobius"/>
    </source>
</evidence>
<evidence type="ECO:0000313" key="4">
    <source>
        <dbReference type="EMBL" id="EAL8416248.1"/>
    </source>
</evidence>
<reference evidence="4 5" key="1">
    <citation type="submission" date="2018-08" db="EMBL/GenBank/DDBJ databases">
        <authorList>
            <consortium name="NARMS: The National Antimicrobial Resistance Monitoring System"/>
        </authorList>
    </citation>
    <scope>NUCLEOTIDE SEQUENCE [LARGE SCALE GENOMIC DNA]</scope>
    <source>
        <strain evidence="4 5">FSIS11812579</strain>
    </source>
</reference>
<evidence type="ECO:0000313" key="7">
    <source>
        <dbReference type="Proteomes" id="UP000576616"/>
    </source>
</evidence>
<evidence type="ECO:0000313" key="2">
    <source>
        <dbReference type="EMBL" id="EAH8157494.1"/>
    </source>
</evidence>